<evidence type="ECO:0000313" key="2">
    <source>
        <dbReference type="EMBL" id="TRB00471.1"/>
    </source>
</evidence>
<sequence>MRIAAVAILPFLFAATAANAANSMAMMCSDYASEWKAKKSTAMEDMPPSVQAATFFLAGAYLAATKQPIQSYDANDFNAFLSAVANKCDANPKLMIMDVGLKEAATWKGRQQSRYQEVTLIDLKLDISKMSGKSIETEATVQIVGDFGMLHAGMMDANPLFLDYKKIPREQRKKLLEQCSLGCSARIQGKVGSVMFQNGIIADAVLLD</sequence>
<comment type="caution">
    <text evidence="2">The sequence shown here is derived from an EMBL/GenBank/DDBJ whole genome shotgun (WGS) entry which is preliminary data.</text>
</comment>
<dbReference type="Proteomes" id="UP000315434">
    <property type="component" value="Unassembled WGS sequence"/>
</dbReference>
<evidence type="ECO:0000313" key="3">
    <source>
        <dbReference type="Proteomes" id="UP000315434"/>
    </source>
</evidence>
<dbReference type="OrthoDB" id="9902946at2"/>
<evidence type="ECO:0000256" key="1">
    <source>
        <dbReference type="SAM" id="SignalP"/>
    </source>
</evidence>
<feature type="chain" id="PRO_5022176890" evidence="1">
    <location>
        <begin position="21"/>
        <end position="208"/>
    </location>
</feature>
<dbReference type="EMBL" id="SGNY01000003">
    <property type="protein sequence ID" value="TRB00471.1"/>
    <property type="molecule type" value="Genomic_DNA"/>
</dbReference>
<protein>
    <submittedName>
        <fullName evidence="2">Uncharacterized protein</fullName>
    </submittedName>
</protein>
<accession>A0A546XI97</accession>
<dbReference type="AlphaFoldDB" id="A0A546XI97"/>
<keyword evidence="1" id="KW-0732">Signal</keyword>
<feature type="signal peptide" evidence="1">
    <location>
        <begin position="1"/>
        <end position="20"/>
    </location>
</feature>
<proteinExistence type="predicted"/>
<gene>
    <name evidence="2" type="ORF">EXN68_12215</name>
</gene>
<reference evidence="2 3" key="1">
    <citation type="journal article" date="2019" name="Appl. Microbiol. Biotechnol.">
        <title>Differential efficiency of wild type rhizogenic strains for rol gene transformation of plants.</title>
        <authorList>
            <person name="Desmet S."/>
            <person name="De Keyser E."/>
            <person name="Van Vaerenbergh J."/>
            <person name="Baeyen S."/>
            <person name="Van Huylenbroeck J."/>
            <person name="Geelen D."/>
            <person name="Dhooghe E."/>
        </authorList>
    </citation>
    <scope>NUCLEOTIDE SEQUENCE [LARGE SCALE GENOMIC DNA]</scope>
    <source>
        <strain evidence="2 3">GBBC3284</strain>
    </source>
</reference>
<dbReference type="RefSeq" id="WP_142841028.1">
    <property type="nucleotide sequence ID" value="NZ_SGNY01000003.1"/>
</dbReference>
<name>A0A546XI97_RHIRH</name>
<organism evidence="2 3">
    <name type="scientific">Rhizobium rhizogenes</name>
    <name type="common">Agrobacterium rhizogenes</name>
    <dbReference type="NCBI Taxonomy" id="359"/>
    <lineage>
        <taxon>Bacteria</taxon>
        <taxon>Pseudomonadati</taxon>
        <taxon>Pseudomonadota</taxon>
        <taxon>Alphaproteobacteria</taxon>
        <taxon>Hyphomicrobiales</taxon>
        <taxon>Rhizobiaceae</taxon>
        <taxon>Rhizobium/Agrobacterium group</taxon>
        <taxon>Rhizobium</taxon>
    </lineage>
</organism>